<accession>X6MM74</accession>
<gene>
    <name evidence="2" type="ORF">RFI_22831</name>
</gene>
<organism evidence="2 3">
    <name type="scientific">Reticulomyxa filosa</name>
    <dbReference type="NCBI Taxonomy" id="46433"/>
    <lineage>
        <taxon>Eukaryota</taxon>
        <taxon>Sar</taxon>
        <taxon>Rhizaria</taxon>
        <taxon>Retaria</taxon>
        <taxon>Foraminifera</taxon>
        <taxon>Monothalamids</taxon>
        <taxon>Reticulomyxidae</taxon>
        <taxon>Reticulomyxa</taxon>
    </lineage>
</organism>
<dbReference type="AlphaFoldDB" id="X6MM74"/>
<feature type="compositionally biased region" description="Low complexity" evidence="1">
    <location>
        <begin position="101"/>
        <end position="113"/>
    </location>
</feature>
<dbReference type="EMBL" id="ASPP01019983">
    <property type="protein sequence ID" value="ETO14537.1"/>
    <property type="molecule type" value="Genomic_DNA"/>
</dbReference>
<feature type="region of interest" description="Disordered" evidence="1">
    <location>
        <begin position="89"/>
        <end position="146"/>
    </location>
</feature>
<comment type="caution">
    <text evidence="2">The sequence shown here is derived from an EMBL/GenBank/DDBJ whole genome shotgun (WGS) entry which is preliminary data.</text>
</comment>
<dbReference type="Proteomes" id="UP000023152">
    <property type="component" value="Unassembled WGS sequence"/>
</dbReference>
<evidence type="ECO:0000313" key="3">
    <source>
        <dbReference type="Proteomes" id="UP000023152"/>
    </source>
</evidence>
<name>X6MM74_RETFI</name>
<feature type="compositionally biased region" description="Basic and acidic residues" evidence="1">
    <location>
        <begin position="126"/>
        <end position="142"/>
    </location>
</feature>
<proteinExistence type="predicted"/>
<feature type="region of interest" description="Disordered" evidence="1">
    <location>
        <begin position="161"/>
        <end position="182"/>
    </location>
</feature>
<protein>
    <submittedName>
        <fullName evidence="2">Uncharacterized protein</fullName>
    </submittedName>
</protein>
<keyword evidence="3" id="KW-1185">Reference proteome</keyword>
<reference evidence="2 3" key="1">
    <citation type="journal article" date="2013" name="Curr. Biol.">
        <title>The Genome of the Foraminiferan Reticulomyxa filosa.</title>
        <authorList>
            <person name="Glockner G."/>
            <person name="Hulsmann N."/>
            <person name="Schleicher M."/>
            <person name="Noegel A.A."/>
            <person name="Eichinger L."/>
            <person name="Gallinger C."/>
            <person name="Pawlowski J."/>
            <person name="Sierra R."/>
            <person name="Euteneuer U."/>
            <person name="Pillet L."/>
            <person name="Moustafa A."/>
            <person name="Platzer M."/>
            <person name="Groth M."/>
            <person name="Szafranski K."/>
            <person name="Schliwa M."/>
        </authorList>
    </citation>
    <scope>NUCLEOTIDE SEQUENCE [LARGE SCALE GENOMIC DNA]</scope>
</reference>
<feature type="non-terminal residue" evidence="2">
    <location>
        <position position="182"/>
    </location>
</feature>
<feature type="region of interest" description="Disordered" evidence="1">
    <location>
        <begin position="19"/>
        <end position="55"/>
    </location>
</feature>
<sequence length="182" mass="19646">MHGTEKAKHESIESHDAFLYHDNDNDNDNDNDSDAMKLGGESNVMTNPSAKRYSRKSVSELQQLLKQKQMANISTFLKHINQAMMQMDQRGGGDLGAVSSNGNNNNNNNNNKNNKNKNNKMNRGGGQRDAREHGTRHEERGDGTQLSVWTFGAAAAAAAAATTTATTTTTTTTTAAATTTTT</sequence>
<evidence type="ECO:0000256" key="1">
    <source>
        <dbReference type="SAM" id="MobiDB-lite"/>
    </source>
</evidence>
<evidence type="ECO:0000313" key="2">
    <source>
        <dbReference type="EMBL" id="ETO14537.1"/>
    </source>
</evidence>